<name>A0A1J9RAB3_9PEZI</name>
<proteinExistence type="predicted"/>
<dbReference type="AlphaFoldDB" id="A0A1J9RAB3"/>
<dbReference type="OrthoDB" id="3944737at2759"/>
<reference evidence="2 3" key="1">
    <citation type="submission" date="2016-10" db="EMBL/GenBank/DDBJ databases">
        <title>Proteomics and genomics reveal pathogen-plant mechanisms compatible with a hemibiotrophic lifestyle of Diplodia corticola.</title>
        <authorList>
            <person name="Fernandes I."/>
            <person name="De Jonge R."/>
            <person name="Van De Peer Y."/>
            <person name="Devreese B."/>
            <person name="Alves A."/>
            <person name="Esteves A.C."/>
        </authorList>
    </citation>
    <scope>NUCLEOTIDE SEQUENCE [LARGE SCALE GENOMIC DNA]</scope>
    <source>
        <strain evidence="2 3">CBS 112549</strain>
    </source>
</reference>
<accession>A0A1J9RAB3</accession>
<gene>
    <name evidence="2" type="ORF">BKCO1_8300032</name>
</gene>
<organism evidence="2 3">
    <name type="scientific">Diplodia corticola</name>
    <dbReference type="NCBI Taxonomy" id="236234"/>
    <lineage>
        <taxon>Eukaryota</taxon>
        <taxon>Fungi</taxon>
        <taxon>Dikarya</taxon>
        <taxon>Ascomycota</taxon>
        <taxon>Pezizomycotina</taxon>
        <taxon>Dothideomycetes</taxon>
        <taxon>Dothideomycetes incertae sedis</taxon>
        <taxon>Botryosphaeriales</taxon>
        <taxon>Botryosphaeriaceae</taxon>
        <taxon>Diplodia</taxon>
    </lineage>
</organism>
<comment type="caution">
    <text evidence="2">The sequence shown here is derived from an EMBL/GenBank/DDBJ whole genome shotgun (WGS) entry which is preliminary data.</text>
</comment>
<evidence type="ECO:0000256" key="1">
    <source>
        <dbReference type="SAM" id="MobiDB-lite"/>
    </source>
</evidence>
<keyword evidence="3" id="KW-1185">Reference proteome</keyword>
<dbReference type="EMBL" id="MNUE01000083">
    <property type="protein sequence ID" value="OJD29355.1"/>
    <property type="molecule type" value="Genomic_DNA"/>
</dbReference>
<feature type="region of interest" description="Disordered" evidence="1">
    <location>
        <begin position="331"/>
        <end position="461"/>
    </location>
</feature>
<dbReference type="RefSeq" id="XP_020125615.1">
    <property type="nucleotide sequence ID" value="XM_020279527.1"/>
</dbReference>
<dbReference type="STRING" id="236234.A0A1J9RAB3"/>
<evidence type="ECO:0000313" key="3">
    <source>
        <dbReference type="Proteomes" id="UP000183809"/>
    </source>
</evidence>
<feature type="region of interest" description="Disordered" evidence="1">
    <location>
        <begin position="15"/>
        <end position="40"/>
    </location>
</feature>
<evidence type="ECO:0000313" key="2">
    <source>
        <dbReference type="EMBL" id="OJD29355.1"/>
    </source>
</evidence>
<sequence>MTLFKFLTTHAPPVRLAESSKSKTSKKKSKSLTTNKGYHQPTRLQPWEDFDLRTLQTMYDHILRHERDLPDPSQIRPSIDFALNEGGIGDFIQDSNRVVVETALKEAKKLLGRPEFVSMIRGHSAEPVRRTGNQKPFRPDWAGVRVGDDFAPRDLANILPGDTKDSRSWTFNDLLGSRIPDTVLDLGKYERPHWIQPLNQVFTYCVELKVRYGYVLSDRELLVLRIRPNQKGKTPAIDRTDVSHPEEGPPRRSTRRRTQEKQPTESNPETIEQRDIRNGILEFACIKGGSQNGDGLTVNLALWWLHLLALKDNTVQGSYSDLADEVLSSIEGRPTEEADMPRAGNGGDNDAGAVYEQDEDGGLSNIEGRLLDQAGTPRTKSGNDKDAGTGYEQEEDVLSEGSLTIPAESDGPYSQQDLDDGIFPSFQTEAHIPVVGEGKGSSSGKRRRSRSSNNDRKKAKV</sequence>
<feature type="compositionally biased region" description="Basic and acidic residues" evidence="1">
    <location>
        <begin position="236"/>
        <end position="250"/>
    </location>
</feature>
<dbReference type="Proteomes" id="UP000183809">
    <property type="component" value="Unassembled WGS sequence"/>
</dbReference>
<dbReference type="GeneID" id="31019790"/>
<feature type="region of interest" description="Disordered" evidence="1">
    <location>
        <begin position="232"/>
        <end position="273"/>
    </location>
</feature>
<protein>
    <submittedName>
        <fullName evidence="2">Uncharacterized protein</fullName>
    </submittedName>
</protein>